<dbReference type="EMBL" id="JAKKPZ010000006">
    <property type="protein sequence ID" value="KAI1720325.1"/>
    <property type="molecule type" value="Genomic_DNA"/>
</dbReference>
<evidence type="ECO:0000313" key="2">
    <source>
        <dbReference type="EMBL" id="KAI1720325.1"/>
    </source>
</evidence>
<name>A0AAD4R3M7_9BILA</name>
<feature type="region of interest" description="Disordered" evidence="1">
    <location>
        <begin position="1"/>
        <end position="80"/>
    </location>
</feature>
<feature type="compositionally biased region" description="Basic and acidic residues" evidence="1">
    <location>
        <begin position="7"/>
        <end position="21"/>
    </location>
</feature>
<dbReference type="AlphaFoldDB" id="A0AAD4R3M7"/>
<reference evidence="2" key="1">
    <citation type="submission" date="2022-01" db="EMBL/GenBank/DDBJ databases">
        <title>Genome Sequence Resource for Two Populations of Ditylenchus destructor, the Migratory Endoparasitic Phytonematode.</title>
        <authorList>
            <person name="Zhang H."/>
            <person name="Lin R."/>
            <person name="Xie B."/>
        </authorList>
    </citation>
    <scope>NUCLEOTIDE SEQUENCE</scope>
    <source>
        <strain evidence="2">BazhouSP</strain>
    </source>
</reference>
<dbReference type="Proteomes" id="UP001201812">
    <property type="component" value="Unassembled WGS sequence"/>
</dbReference>
<gene>
    <name evidence="2" type="ORF">DdX_05711</name>
</gene>
<comment type="caution">
    <text evidence="2">The sequence shown here is derived from an EMBL/GenBank/DDBJ whole genome shotgun (WGS) entry which is preliminary data.</text>
</comment>
<sequence length="80" mass="8844">MHFPSVPDDRTRPSVPDDRLNRVAPRWRPRGATGSGMKAIDDGDRPDYQHLNTARTREGAAKSVKSEAASHPAQDRKPSP</sequence>
<proteinExistence type="predicted"/>
<evidence type="ECO:0000256" key="1">
    <source>
        <dbReference type="SAM" id="MobiDB-lite"/>
    </source>
</evidence>
<evidence type="ECO:0000313" key="3">
    <source>
        <dbReference type="Proteomes" id="UP001201812"/>
    </source>
</evidence>
<organism evidence="2 3">
    <name type="scientific">Ditylenchus destructor</name>
    <dbReference type="NCBI Taxonomy" id="166010"/>
    <lineage>
        <taxon>Eukaryota</taxon>
        <taxon>Metazoa</taxon>
        <taxon>Ecdysozoa</taxon>
        <taxon>Nematoda</taxon>
        <taxon>Chromadorea</taxon>
        <taxon>Rhabditida</taxon>
        <taxon>Tylenchina</taxon>
        <taxon>Tylenchomorpha</taxon>
        <taxon>Sphaerularioidea</taxon>
        <taxon>Anguinidae</taxon>
        <taxon>Anguininae</taxon>
        <taxon>Ditylenchus</taxon>
    </lineage>
</organism>
<protein>
    <submittedName>
        <fullName evidence="2">Uncharacterized protein</fullName>
    </submittedName>
</protein>
<keyword evidence="3" id="KW-1185">Reference proteome</keyword>
<feature type="compositionally biased region" description="Basic and acidic residues" evidence="1">
    <location>
        <begin position="39"/>
        <end position="48"/>
    </location>
</feature>
<accession>A0AAD4R3M7</accession>